<organism evidence="10 11">
    <name type="scientific">Roseovarius litorisediminis</name>
    <dbReference type="NCBI Taxonomy" id="1312363"/>
    <lineage>
        <taxon>Bacteria</taxon>
        <taxon>Pseudomonadati</taxon>
        <taxon>Pseudomonadota</taxon>
        <taxon>Alphaproteobacteria</taxon>
        <taxon>Rhodobacterales</taxon>
        <taxon>Roseobacteraceae</taxon>
        <taxon>Roseovarius</taxon>
    </lineage>
</organism>
<keyword evidence="7" id="KW-0624">Polysaccharide degradation</keyword>
<dbReference type="GO" id="GO:0030600">
    <property type="term" value="F:feruloyl esterase activity"/>
    <property type="evidence" value="ECO:0007669"/>
    <property type="project" value="InterPro"/>
</dbReference>
<dbReference type="OrthoDB" id="9805640at2"/>
<name>A0A1Y5T7Z8_9RHOB</name>
<evidence type="ECO:0000256" key="6">
    <source>
        <dbReference type="ARBA" id="ARBA00023277"/>
    </source>
</evidence>
<accession>A0A1Y5T7Z8</accession>
<keyword evidence="2" id="KW-0964">Secreted</keyword>
<dbReference type="InterPro" id="IPR043595">
    <property type="entry name" value="FaeB/C/D"/>
</dbReference>
<reference evidence="10 11" key="1">
    <citation type="submission" date="2017-03" db="EMBL/GenBank/DDBJ databases">
        <authorList>
            <person name="Afonso C.L."/>
            <person name="Miller P.J."/>
            <person name="Scott M.A."/>
            <person name="Spackman E."/>
            <person name="Goraichik I."/>
            <person name="Dimitrov K.M."/>
            <person name="Suarez D.L."/>
            <person name="Swayne D.E."/>
        </authorList>
    </citation>
    <scope>NUCLEOTIDE SEQUENCE [LARGE SCALE GENOMIC DNA]</scope>
    <source>
        <strain evidence="10 11">CECT 8287</strain>
    </source>
</reference>
<gene>
    <name evidence="10" type="ORF">PEL8287_03126</name>
</gene>
<feature type="domain" description="Phospholipase/carboxylesterase/thioesterase" evidence="9">
    <location>
        <begin position="117"/>
        <end position="189"/>
    </location>
</feature>
<dbReference type="PANTHER" id="PTHR38050:SF2">
    <property type="entry name" value="FERULOYL ESTERASE C-RELATED"/>
    <property type="match status" value="1"/>
</dbReference>
<evidence type="ECO:0000256" key="2">
    <source>
        <dbReference type="ARBA" id="ARBA00022525"/>
    </source>
</evidence>
<evidence type="ECO:0000313" key="10">
    <source>
        <dbReference type="EMBL" id="SLN57942.1"/>
    </source>
</evidence>
<dbReference type="Pfam" id="PF02230">
    <property type="entry name" value="Abhydrolase_2"/>
    <property type="match status" value="1"/>
</dbReference>
<dbReference type="EMBL" id="FWFL01000008">
    <property type="protein sequence ID" value="SLN57942.1"/>
    <property type="molecule type" value="Genomic_DNA"/>
</dbReference>
<evidence type="ECO:0000256" key="5">
    <source>
        <dbReference type="ARBA" id="ARBA00022801"/>
    </source>
</evidence>
<evidence type="ECO:0000256" key="4">
    <source>
        <dbReference type="ARBA" id="ARBA00022729"/>
    </source>
</evidence>
<sequence length="268" mass="30013">MRVVLGLLLIAWANAALAVGAQDSGCHAEISCQLGDRSYHVKEPDDWDGVTPLPVLLHFHGWMRQGTLIVKHSRISGATRRRGVLLLAPNGRGKTWDFWDHDTDDVAFAAKVIEDAAKRYPIDRSRIYVSGYSYGSAMAWRYVCEHGNGVAALLAVSGTLRQSEDCPEAPQEVRHVHGTRDNVMDFPFGPGGDTTYPVALWREKFGCGDGKNMGEWRITREDLFDRTEWEDCDSGRVVLDVHARGHFIPRGWIARQLDQLLGRDPSYP</sequence>
<keyword evidence="5 10" id="KW-0378">Hydrolase</keyword>
<dbReference type="GO" id="GO:0005576">
    <property type="term" value="C:extracellular region"/>
    <property type="evidence" value="ECO:0007669"/>
    <property type="project" value="UniProtKB-SubCell"/>
</dbReference>
<dbReference type="SUPFAM" id="SSF53474">
    <property type="entry name" value="alpha/beta-Hydrolases"/>
    <property type="match status" value="1"/>
</dbReference>
<proteinExistence type="predicted"/>
<dbReference type="RefSeq" id="WP_085893336.1">
    <property type="nucleotide sequence ID" value="NZ_FWFL01000008.1"/>
</dbReference>
<keyword evidence="6" id="KW-0119">Carbohydrate metabolism</keyword>
<comment type="subcellular location">
    <subcellularLocation>
        <location evidence="1">Secreted</location>
    </subcellularLocation>
</comment>
<evidence type="ECO:0000256" key="3">
    <source>
        <dbReference type="ARBA" id="ARBA00022651"/>
    </source>
</evidence>
<dbReference type="InterPro" id="IPR003140">
    <property type="entry name" value="PLipase/COase/thioEstase"/>
</dbReference>
<dbReference type="PANTHER" id="PTHR38050">
    <property type="match status" value="1"/>
</dbReference>
<keyword evidence="11" id="KW-1185">Reference proteome</keyword>
<feature type="chain" id="PRO_5013164788" evidence="8">
    <location>
        <begin position="19"/>
        <end position="268"/>
    </location>
</feature>
<evidence type="ECO:0000256" key="1">
    <source>
        <dbReference type="ARBA" id="ARBA00004613"/>
    </source>
</evidence>
<evidence type="ECO:0000256" key="7">
    <source>
        <dbReference type="ARBA" id="ARBA00023326"/>
    </source>
</evidence>
<dbReference type="InterPro" id="IPR029058">
    <property type="entry name" value="AB_hydrolase_fold"/>
</dbReference>
<dbReference type="Proteomes" id="UP000193827">
    <property type="component" value="Unassembled WGS sequence"/>
</dbReference>
<feature type="signal peptide" evidence="8">
    <location>
        <begin position="1"/>
        <end position="18"/>
    </location>
</feature>
<evidence type="ECO:0000256" key="8">
    <source>
        <dbReference type="SAM" id="SignalP"/>
    </source>
</evidence>
<keyword evidence="3" id="KW-0858">Xylan degradation</keyword>
<evidence type="ECO:0000259" key="9">
    <source>
        <dbReference type="Pfam" id="PF02230"/>
    </source>
</evidence>
<keyword evidence="4 8" id="KW-0732">Signal</keyword>
<evidence type="ECO:0000313" key="11">
    <source>
        <dbReference type="Proteomes" id="UP000193827"/>
    </source>
</evidence>
<protein>
    <submittedName>
        <fullName evidence="10">Alpha/beta hydrolase family protein</fullName>
    </submittedName>
</protein>
<dbReference type="Gene3D" id="3.40.50.1820">
    <property type="entry name" value="alpha/beta hydrolase"/>
    <property type="match status" value="1"/>
</dbReference>
<dbReference type="GO" id="GO:0045493">
    <property type="term" value="P:xylan catabolic process"/>
    <property type="evidence" value="ECO:0007669"/>
    <property type="project" value="UniProtKB-KW"/>
</dbReference>
<dbReference type="AlphaFoldDB" id="A0A1Y5T7Z8"/>